<dbReference type="AlphaFoldDB" id="A0A1G5GZE1"/>
<evidence type="ECO:0000259" key="1">
    <source>
        <dbReference type="Pfam" id="PF18931"/>
    </source>
</evidence>
<keyword evidence="3" id="KW-1185">Reference proteome</keyword>
<protein>
    <recommendedName>
        <fullName evidence="1">DUF5680 domain-containing protein</fullName>
    </recommendedName>
</protein>
<evidence type="ECO:0000313" key="2">
    <source>
        <dbReference type="EMBL" id="SCY56018.1"/>
    </source>
</evidence>
<dbReference type="Proteomes" id="UP000183047">
    <property type="component" value="Unassembled WGS sequence"/>
</dbReference>
<dbReference type="EMBL" id="FMUR01000026">
    <property type="protein sequence ID" value="SCY56018.1"/>
    <property type="molecule type" value="Genomic_DNA"/>
</dbReference>
<dbReference type="InterPro" id="IPR043735">
    <property type="entry name" value="DUF5680"/>
</dbReference>
<dbReference type="Pfam" id="PF18931">
    <property type="entry name" value="DUF5680"/>
    <property type="match status" value="1"/>
</dbReference>
<feature type="domain" description="DUF5680" evidence="1">
    <location>
        <begin position="2"/>
        <end position="49"/>
    </location>
</feature>
<reference evidence="3" key="1">
    <citation type="submission" date="2016-10" db="EMBL/GenBank/DDBJ databases">
        <authorList>
            <person name="Varghese N."/>
            <person name="Submissions S."/>
        </authorList>
    </citation>
    <scope>NUCLEOTIDE SEQUENCE [LARGE SCALE GENOMIC DNA]</scope>
    <source>
        <strain evidence="3">XBD2006</strain>
    </source>
</reference>
<name>A0A1G5GZE1_9FIRM</name>
<accession>A0A1G5GZE1</accession>
<gene>
    <name evidence="2" type="ORF">SAMN02910451_03086</name>
</gene>
<organism evidence="2 3">
    <name type="scientific">Butyrivibrio hungatei</name>
    <dbReference type="NCBI Taxonomy" id="185008"/>
    <lineage>
        <taxon>Bacteria</taxon>
        <taxon>Bacillati</taxon>
        <taxon>Bacillota</taxon>
        <taxon>Clostridia</taxon>
        <taxon>Lachnospirales</taxon>
        <taxon>Lachnospiraceae</taxon>
        <taxon>Butyrivibrio</taxon>
    </lineage>
</organism>
<dbReference type="RefSeq" id="WP_330390097.1">
    <property type="nucleotide sequence ID" value="NZ_FMUR01000026.1"/>
</dbReference>
<sequence length="52" mass="6251">MSYRGLEYYQSGEYTYECNVTGDIRWFQGDEEIYCNNIRVYECFFHGGIMKA</sequence>
<evidence type="ECO:0000313" key="3">
    <source>
        <dbReference type="Proteomes" id="UP000183047"/>
    </source>
</evidence>
<proteinExistence type="predicted"/>